<dbReference type="GO" id="GO:0004359">
    <property type="term" value="F:glutaminase activity"/>
    <property type="evidence" value="ECO:0000318"/>
    <property type="project" value="GO_Central"/>
</dbReference>
<dbReference type="FunFam" id="3.40.50.620:FF:000036">
    <property type="entry name" value="Glutamine-dependent NAD(+) synthetase"/>
    <property type="match status" value="1"/>
</dbReference>
<keyword evidence="5 10" id="KW-0436">Ligase</keyword>
<reference evidence="12 13" key="1">
    <citation type="journal article" date="2011" name="Science">
        <title>The Selaginella genome identifies genetic changes associated with the evolution of vascular plants.</title>
        <authorList>
            <person name="Banks J.A."/>
            <person name="Nishiyama T."/>
            <person name="Hasebe M."/>
            <person name="Bowman J.L."/>
            <person name="Gribskov M."/>
            <person name="dePamphilis C."/>
            <person name="Albert V.A."/>
            <person name="Aono N."/>
            <person name="Aoyama T."/>
            <person name="Ambrose B.A."/>
            <person name="Ashton N.W."/>
            <person name="Axtell M.J."/>
            <person name="Barker E."/>
            <person name="Barker M.S."/>
            <person name="Bennetzen J.L."/>
            <person name="Bonawitz N.D."/>
            <person name="Chapple C."/>
            <person name="Cheng C."/>
            <person name="Correa L.G."/>
            <person name="Dacre M."/>
            <person name="DeBarry J."/>
            <person name="Dreyer I."/>
            <person name="Elias M."/>
            <person name="Engstrom E.M."/>
            <person name="Estelle M."/>
            <person name="Feng L."/>
            <person name="Finet C."/>
            <person name="Floyd S.K."/>
            <person name="Frommer W.B."/>
            <person name="Fujita T."/>
            <person name="Gramzow L."/>
            <person name="Gutensohn M."/>
            <person name="Harholt J."/>
            <person name="Hattori M."/>
            <person name="Heyl A."/>
            <person name="Hirai T."/>
            <person name="Hiwatashi Y."/>
            <person name="Ishikawa M."/>
            <person name="Iwata M."/>
            <person name="Karol K.G."/>
            <person name="Koehler B."/>
            <person name="Kolukisaoglu U."/>
            <person name="Kubo M."/>
            <person name="Kurata T."/>
            <person name="Lalonde S."/>
            <person name="Li K."/>
            <person name="Li Y."/>
            <person name="Litt A."/>
            <person name="Lyons E."/>
            <person name="Manning G."/>
            <person name="Maruyama T."/>
            <person name="Michael T.P."/>
            <person name="Mikami K."/>
            <person name="Miyazaki S."/>
            <person name="Morinaga S."/>
            <person name="Murata T."/>
            <person name="Mueller-Roeber B."/>
            <person name="Nelson D.R."/>
            <person name="Obara M."/>
            <person name="Oguri Y."/>
            <person name="Olmstead R.G."/>
            <person name="Onodera N."/>
            <person name="Petersen B.L."/>
            <person name="Pils B."/>
            <person name="Prigge M."/>
            <person name="Rensing S.A."/>
            <person name="Riano-Pachon D.M."/>
            <person name="Roberts A.W."/>
            <person name="Sato Y."/>
            <person name="Scheller H.V."/>
            <person name="Schulz B."/>
            <person name="Schulz C."/>
            <person name="Shakirov E.V."/>
            <person name="Shibagaki N."/>
            <person name="Shinohara N."/>
            <person name="Shippen D.E."/>
            <person name="Soerensen I."/>
            <person name="Sotooka R."/>
            <person name="Sugimoto N."/>
            <person name="Sugita M."/>
            <person name="Sumikawa N."/>
            <person name="Tanurdzic M."/>
            <person name="Theissen G."/>
            <person name="Ulvskov P."/>
            <person name="Wakazuki S."/>
            <person name="Weng J.K."/>
            <person name="Willats W.W."/>
            <person name="Wipf D."/>
            <person name="Wolf P.G."/>
            <person name="Yang L."/>
            <person name="Zimmer A.D."/>
            <person name="Zhu Q."/>
            <person name="Mitros T."/>
            <person name="Hellsten U."/>
            <person name="Loque D."/>
            <person name="Otillar R."/>
            <person name="Salamov A."/>
            <person name="Schmutz J."/>
            <person name="Shapiro H."/>
            <person name="Lindquist E."/>
            <person name="Lucas S."/>
            <person name="Rokhsar D."/>
            <person name="Grigoriev I.V."/>
        </authorList>
    </citation>
    <scope>NUCLEOTIDE SEQUENCE [LARGE SCALE GENOMIC DNA]</scope>
</reference>
<dbReference type="GO" id="GO:0005737">
    <property type="term" value="C:cytoplasm"/>
    <property type="evidence" value="ECO:0000318"/>
    <property type="project" value="GO_Central"/>
</dbReference>
<dbReference type="InterPro" id="IPR014445">
    <property type="entry name" value="Gln-dep_NAD_synthase"/>
</dbReference>
<dbReference type="InterPro" id="IPR003010">
    <property type="entry name" value="C-N_Hydrolase"/>
</dbReference>
<evidence type="ECO:0000256" key="1">
    <source>
        <dbReference type="ARBA" id="ARBA00005188"/>
    </source>
</evidence>
<dbReference type="eggNOG" id="KOG2303">
    <property type="taxonomic scope" value="Eukaryota"/>
</dbReference>
<dbReference type="HAMAP" id="MF_02090">
    <property type="entry name" value="NadE_glutamine_dep"/>
    <property type="match status" value="1"/>
</dbReference>
<dbReference type="GO" id="GO:0003952">
    <property type="term" value="F:NAD+ synthase (glutamine-hydrolyzing) activity"/>
    <property type="evidence" value="ECO:0000318"/>
    <property type="project" value="GO_Central"/>
</dbReference>
<evidence type="ECO:0000256" key="6">
    <source>
        <dbReference type="ARBA" id="ARBA00022741"/>
    </source>
</evidence>
<dbReference type="OrthoDB" id="2020662at2759"/>
<dbReference type="PIRSF" id="PIRSF006630">
    <property type="entry name" value="NADS_GAT"/>
    <property type="match status" value="1"/>
</dbReference>
<evidence type="ECO:0000313" key="13">
    <source>
        <dbReference type="Proteomes" id="UP000001514"/>
    </source>
</evidence>
<dbReference type="NCBIfam" id="TIGR00552">
    <property type="entry name" value="nadE"/>
    <property type="match status" value="1"/>
</dbReference>
<evidence type="ECO:0000256" key="5">
    <source>
        <dbReference type="ARBA" id="ARBA00022598"/>
    </source>
</evidence>
<dbReference type="CDD" id="cd07570">
    <property type="entry name" value="GAT_Gln-NAD-synth"/>
    <property type="match status" value="1"/>
</dbReference>
<dbReference type="EMBL" id="GL377568">
    <property type="protein sequence ID" value="EFJ35718.1"/>
    <property type="molecule type" value="Genomic_DNA"/>
</dbReference>
<evidence type="ECO:0000256" key="4">
    <source>
        <dbReference type="ARBA" id="ARBA00017309"/>
    </source>
</evidence>
<comment type="catalytic activity">
    <reaction evidence="9 10">
        <text>deamido-NAD(+) + L-glutamine + ATP + H2O = L-glutamate + AMP + diphosphate + NAD(+) + H(+)</text>
        <dbReference type="Rhea" id="RHEA:24384"/>
        <dbReference type="ChEBI" id="CHEBI:15377"/>
        <dbReference type="ChEBI" id="CHEBI:15378"/>
        <dbReference type="ChEBI" id="CHEBI:29985"/>
        <dbReference type="ChEBI" id="CHEBI:30616"/>
        <dbReference type="ChEBI" id="CHEBI:33019"/>
        <dbReference type="ChEBI" id="CHEBI:57540"/>
        <dbReference type="ChEBI" id="CHEBI:58359"/>
        <dbReference type="ChEBI" id="CHEBI:58437"/>
        <dbReference type="ChEBI" id="CHEBI:456215"/>
        <dbReference type="EC" id="6.3.5.1"/>
    </reaction>
</comment>
<dbReference type="KEGG" id="smo:SELMODRAFT_166255"/>
<dbReference type="InterPro" id="IPR036526">
    <property type="entry name" value="C-N_Hydrolase_sf"/>
</dbReference>
<evidence type="ECO:0000259" key="11">
    <source>
        <dbReference type="PROSITE" id="PS50263"/>
    </source>
</evidence>
<comment type="similarity">
    <text evidence="2 10">In the C-terminal section; belongs to the NAD synthetase family.</text>
</comment>
<name>D8QWX6_SELML</name>
<dbReference type="Pfam" id="PF00795">
    <property type="entry name" value="CN_hydrolase"/>
    <property type="match status" value="1"/>
</dbReference>
<evidence type="ECO:0000256" key="9">
    <source>
        <dbReference type="ARBA" id="ARBA00052340"/>
    </source>
</evidence>
<keyword evidence="8 10" id="KW-0520">NAD</keyword>
<dbReference type="InParanoid" id="D8QWX6"/>
<evidence type="ECO:0000256" key="10">
    <source>
        <dbReference type="PIRNR" id="PIRNR006630"/>
    </source>
</evidence>
<evidence type="ECO:0000313" key="12">
    <source>
        <dbReference type="EMBL" id="EFJ35718.1"/>
    </source>
</evidence>
<dbReference type="Gramene" id="EFJ35718">
    <property type="protein sequence ID" value="EFJ35718"/>
    <property type="gene ID" value="SELMODRAFT_166255"/>
</dbReference>
<dbReference type="PROSITE" id="PS50263">
    <property type="entry name" value="CN_HYDROLASE"/>
    <property type="match status" value="1"/>
</dbReference>
<evidence type="ECO:0000256" key="7">
    <source>
        <dbReference type="ARBA" id="ARBA00022840"/>
    </source>
</evidence>
<evidence type="ECO:0000256" key="3">
    <source>
        <dbReference type="ARBA" id="ARBA00012743"/>
    </source>
</evidence>
<dbReference type="AlphaFoldDB" id="D8QWX6"/>
<feature type="domain" description="CN hydrolase" evidence="11">
    <location>
        <begin position="4"/>
        <end position="274"/>
    </location>
</feature>
<gene>
    <name evidence="12" type="ORF">SELMODRAFT_166255</name>
</gene>
<dbReference type="InterPro" id="IPR022310">
    <property type="entry name" value="NAD/GMP_synthase"/>
</dbReference>
<accession>D8QWX6</accession>
<dbReference type="GO" id="GO:0009435">
    <property type="term" value="P:NAD+ biosynthetic process"/>
    <property type="evidence" value="ECO:0000318"/>
    <property type="project" value="GO_Central"/>
</dbReference>
<dbReference type="Gene3D" id="3.40.50.620">
    <property type="entry name" value="HUPs"/>
    <property type="match status" value="1"/>
</dbReference>
<dbReference type="FunFam" id="3.60.110.10:FF:000003">
    <property type="entry name" value="Glutamine-dependent NAD(+) synthetase"/>
    <property type="match status" value="1"/>
</dbReference>
<dbReference type="Gene3D" id="3.60.110.10">
    <property type="entry name" value="Carbon-nitrogen hydrolase"/>
    <property type="match status" value="1"/>
</dbReference>
<keyword evidence="13" id="KW-1185">Reference proteome</keyword>
<keyword evidence="7 10" id="KW-0067">ATP-binding</keyword>
<evidence type="ECO:0000256" key="8">
    <source>
        <dbReference type="ARBA" id="ARBA00023027"/>
    </source>
</evidence>
<dbReference type="InterPro" id="IPR003694">
    <property type="entry name" value="NAD_synthase"/>
</dbReference>
<dbReference type="InterPro" id="IPR014729">
    <property type="entry name" value="Rossmann-like_a/b/a_fold"/>
</dbReference>
<comment type="pathway">
    <text evidence="1 10">Cofactor biosynthesis; NAD(+) biosynthesis; NAD(+) from deamido-NAD(+) (L-Gln route): step 1/1.</text>
</comment>
<dbReference type="HOGENOM" id="CLU_011884_2_0_1"/>
<keyword evidence="6 10" id="KW-0547">Nucleotide-binding</keyword>
<dbReference type="SUPFAM" id="SSF56317">
    <property type="entry name" value="Carbon-nitrogen hydrolase"/>
    <property type="match status" value="1"/>
</dbReference>
<dbReference type="UniPathway" id="UPA00253">
    <property type="reaction ID" value="UER00334"/>
</dbReference>
<dbReference type="CDD" id="cd00553">
    <property type="entry name" value="NAD_synthase"/>
    <property type="match status" value="1"/>
</dbReference>
<evidence type="ECO:0000256" key="2">
    <source>
        <dbReference type="ARBA" id="ARBA00007145"/>
    </source>
</evidence>
<dbReference type="GO" id="GO:0005524">
    <property type="term" value="F:ATP binding"/>
    <property type="evidence" value="ECO:0007669"/>
    <property type="project" value="UniProtKB-UniRule"/>
</dbReference>
<dbReference type="PANTHER" id="PTHR23090">
    <property type="entry name" value="NH 3 /GLUTAMINE-DEPENDENT NAD + SYNTHETASE"/>
    <property type="match status" value="1"/>
</dbReference>
<protein>
    <recommendedName>
        <fullName evidence="4 10">Glutamine-dependent NAD(+) synthetase</fullName>
        <ecNumber evidence="3 10">6.3.5.1</ecNumber>
    </recommendedName>
    <alternativeName>
        <fullName evidence="10">NAD(+) synthase [glutamine-hydrolyzing]</fullName>
    </alternativeName>
</protein>
<dbReference type="PANTHER" id="PTHR23090:SF9">
    <property type="entry name" value="GLUTAMINE-DEPENDENT NAD(+) SYNTHETASE"/>
    <property type="match status" value="1"/>
</dbReference>
<dbReference type="SUPFAM" id="SSF52402">
    <property type="entry name" value="Adenine nucleotide alpha hydrolases-like"/>
    <property type="match status" value="1"/>
</dbReference>
<dbReference type="OMA" id="PINICQS"/>
<organism evidence="13">
    <name type="scientific">Selaginella moellendorffii</name>
    <name type="common">Spikemoss</name>
    <dbReference type="NCBI Taxonomy" id="88036"/>
    <lineage>
        <taxon>Eukaryota</taxon>
        <taxon>Viridiplantae</taxon>
        <taxon>Streptophyta</taxon>
        <taxon>Embryophyta</taxon>
        <taxon>Tracheophyta</taxon>
        <taxon>Lycopodiopsida</taxon>
        <taxon>Selaginellales</taxon>
        <taxon>Selaginellaceae</taxon>
        <taxon>Selaginella</taxon>
    </lineage>
</organism>
<dbReference type="STRING" id="88036.D8QWX6"/>
<proteinExistence type="inferred from homology"/>
<dbReference type="Pfam" id="PF02540">
    <property type="entry name" value="NAD_synthase"/>
    <property type="match status" value="1"/>
</dbReference>
<dbReference type="EC" id="6.3.5.1" evidence="3 10"/>
<sequence>MRLVNLAVSSLNQWAMSFDHNLSNTKQSIAIARESGAAFRVGPELELTGYGCEDHFLERETCITAWECLAEILSSGLTDGIVCDIGLPVLHEGVLYNCRVFCLNGEILLVRPKKFMANDGNYRELRWFSSWKRHKVVTSLNLPECVQAIKSQRTAPFGDAYLSFQDTDLASECCEELFTPKQASSGLALHGVQIISNGSGSHHQLRKQRTRLRLMKNVTERCGGVYLYANQQGCDGGRLYYDGCASVVMNGEVILQGRQFSLRDVDVCTVCLDLDEVVNFRASKSSFREQASERRSMACVNVAASLCELSSSRSLRISRPLKATRFLPEQEIALGPACWLWDYLRRSGASGYLLPLSGGADSSAVAAIVGSMCQLVIKAIHENDKRVLTDARRIGNYKPDEEPADSQEFASRIFYTVYMASQNSSTETQSRAQQLAREIGSNHWNLKIDMVVNALISLFCGLTGRIPRYKVDSGTPVENLALQNLQARVRMVISYMLASLLPWVGRKKGFLLVLGSSNADESIRGYMTKYDCSSADINPIGGISKRDLRAFLRWGAQKLGFPVLAQVEAAPPTAELEPSSDGYKQTDEEDMGMTYDELNSFSRLRKVDRLGPVAMFQRLCQEWNGLHHKQVANKVKDFFRYYSINRHKMTTLTPSYHAESYSPDDNRFDQRQFLYDSSWSRQFMKIDELVAKMKNETPL</sequence>
<dbReference type="Proteomes" id="UP000001514">
    <property type="component" value="Unassembled WGS sequence"/>
</dbReference>